<gene>
    <name evidence="4" type="ORF">CEE69_10195</name>
</gene>
<dbReference type="OrthoDB" id="269393at2"/>
<dbReference type="EMBL" id="NIZW01000007">
    <property type="protein sequence ID" value="PHQ35375.1"/>
    <property type="molecule type" value="Genomic_DNA"/>
</dbReference>
<protein>
    <recommendedName>
        <fullName evidence="3">YdbS-like PH domain-containing protein</fullName>
    </recommendedName>
</protein>
<dbReference type="AlphaFoldDB" id="A0A2G1W8K4"/>
<evidence type="ECO:0000256" key="1">
    <source>
        <dbReference type="SAM" id="MobiDB-lite"/>
    </source>
</evidence>
<dbReference type="Pfam" id="PF03703">
    <property type="entry name" value="bPH_2"/>
    <property type="match status" value="1"/>
</dbReference>
<feature type="compositionally biased region" description="Low complexity" evidence="1">
    <location>
        <begin position="26"/>
        <end position="43"/>
    </location>
</feature>
<proteinExistence type="predicted"/>
<dbReference type="PANTHER" id="PTHR37938">
    <property type="entry name" value="BLL0215 PROTEIN"/>
    <property type="match status" value="1"/>
</dbReference>
<evidence type="ECO:0000313" key="4">
    <source>
        <dbReference type="EMBL" id="PHQ35375.1"/>
    </source>
</evidence>
<reference evidence="4 5" key="1">
    <citation type="submission" date="2017-06" db="EMBL/GenBank/DDBJ databases">
        <title>Description of Rhodopirellula bahusiensis sp. nov.</title>
        <authorList>
            <person name="Kizina J."/>
            <person name="Harder J."/>
        </authorList>
    </citation>
    <scope>NUCLEOTIDE SEQUENCE [LARGE SCALE GENOMIC DNA]</scope>
    <source>
        <strain evidence="4 5">SWK21</strain>
    </source>
</reference>
<accession>A0A2G1W8K4</accession>
<evidence type="ECO:0000259" key="3">
    <source>
        <dbReference type="Pfam" id="PF03703"/>
    </source>
</evidence>
<sequence length="226" mass="24773">MTDPANPSDENASPKAPAQTDPVPDPLSSAASSTPAPDSGPAAKPSATTPRERFMDEIAKKRSLDDHEEEETLWEGGYSPKAMIGSWVGLAILSVVILVAAGLIEQFTFGIALIVIAVLWIMVGLNYAAKRLGVQYELTSQRFIHKTGILTRRTDRIEVIDISDVSYKQGPIQRMFKVGSISIISTDKSDPELDMFGINNVSEVAGLIDDIRRAERRRRSIHIEQN</sequence>
<keyword evidence="2" id="KW-0812">Transmembrane</keyword>
<feature type="transmembrane region" description="Helical" evidence="2">
    <location>
        <begin position="110"/>
        <end position="129"/>
    </location>
</feature>
<dbReference type="Proteomes" id="UP000225740">
    <property type="component" value="Unassembled WGS sequence"/>
</dbReference>
<evidence type="ECO:0000313" key="5">
    <source>
        <dbReference type="Proteomes" id="UP000225740"/>
    </source>
</evidence>
<feature type="transmembrane region" description="Helical" evidence="2">
    <location>
        <begin position="84"/>
        <end position="104"/>
    </location>
</feature>
<keyword evidence="5" id="KW-1185">Reference proteome</keyword>
<dbReference type="InterPro" id="IPR005182">
    <property type="entry name" value="YdbS-like_PH"/>
</dbReference>
<dbReference type="PANTHER" id="PTHR37938:SF1">
    <property type="entry name" value="BLL0215 PROTEIN"/>
    <property type="match status" value="1"/>
</dbReference>
<feature type="region of interest" description="Disordered" evidence="1">
    <location>
        <begin position="1"/>
        <end position="52"/>
    </location>
</feature>
<evidence type="ECO:0000256" key="2">
    <source>
        <dbReference type="SAM" id="Phobius"/>
    </source>
</evidence>
<keyword evidence="2" id="KW-1133">Transmembrane helix</keyword>
<name>A0A2G1W8K4_9BACT</name>
<organism evidence="4 5">
    <name type="scientific">Rhodopirellula bahusiensis</name>
    <dbReference type="NCBI Taxonomy" id="2014065"/>
    <lineage>
        <taxon>Bacteria</taxon>
        <taxon>Pseudomonadati</taxon>
        <taxon>Planctomycetota</taxon>
        <taxon>Planctomycetia</taxon>
        <taxon>Pirellulales</taxon>
        <taxon>Pirellulaceae</taxon>
        <taxon>Rhodopirellula</taxon>
    </lineage>
</organism>
<feature type="domain" description="YdbS-like PH" evidence="3">
    <location>
        <begin position="134"/>
        <end position="206"/>
    </location>
</feature>
<keyword evidence="2" id="KW-0472">Membrane</keyword>
<comment type="caution">
    <text evidence="4">The sequence shown here is derived from an EMBL/GenBank/DDBJ whole genome shotgun (WGS) entry which is preliminary data.</text>
</comment>